<dbReference type="InterPro" id="IPR019285">
    <property type="entry name" value="DUF2336"/>
</dbReference>
<protein>
    <recommendedName>
        <fullName evidence="3">DUF2336 domain-containing protein</fullName>
    </recommendedName>
</protein>
<name>A0A178I2F6_9HYPH</name>
<gene>
    <name evidence="1" type="ORF">A3840_03790</name>
</gene>
<comment type="caution">
    <text evidence="1">The sequence shown here is derived from an EMBL/GenBank/DDBJ whole genome shotgun (WGS) entry which is preliminary data.</text>
</comment>
<dbReference type="EMBL" id="LVVY01000064">
    <property type="protein sequence ID" value="OAM79199.1"/>
    <property type="molecule type" value="Genomic_DNA"/>
</dbReference>
<dbReference type="STRING" id="1770058.A3840_03790"/>
<evidence type="ECO:0008006" key="3">
    <source>
        <dbReference type="Google" id="ProtNLM"/>
    </source>
</evidence>
<sequence>MTDAMTDLDEGHRAFANFRVLNGDDNQTEREQLFRNMARLFSFVSDRCDDEQVAQYDEVLCQLAELVELEARVHVAKLLAPLDRAPGTVVLKLANDDIEVARPLLEFSSVLSDDDLIDIIAKQSEGHRLAIASRAGLNERVGEAIVEHGEKASVVQLVRNSRAELDRATLEKLVERAAKDAEIAADLRGRADIDWKSLRGEIDEVAGKVLESLGEVERRFDPVAAGKVNTVVYNRIRNRAGFSAQEWKVAYNQVKGLADRKQLDDRALARFARFGYGHHAAAAMAVILSVSPEVVVKWLASQDYVAVTVALRAARLSPDLFEAIVATLPWRDLPSEADKSMVLSRFEALDSEDARNIFELWRAHSFRKRAMTEDRQTA</sequence>
<evidence type="ECO:0000313" key="2">
    <source>
        <dbReference type="Proteomes" id="UP000078389"/>
    </source>
</evidence>
<dbReference type="OrthoDB" id="8433768at2"/>
<dbReference type="Proteomes" id="UP000078389">
    <property type="component" value="Unassembled WGS sequence"/>
</dbReference>
<keyword evidence="2" id="KW-1185">Reference proteome</keyword>
<dbReference type="AlphaFoldDB" id="A0A178I2F6"/>
<dbReference type="RefSeq" id="WP_067452094.1">
    <property type="nucleotide sequence ID" value="NZ_LVVY01000064.1"/>
</dbReference>
<reference evidence="1 2" key="1">
    <citation type="submission" date="2016-03" db="EMBL/GenBank/DDBJ databases">
        <title>Genome sequencing of Devosia sp. S37.</title>
        <authorList>
            <person name="Mohd Nor M."/>
        </authorList>
    </citation>
    <scope>NUCLEOTIDE SEQUENCE [LARGE SCALE GENOMIC DNA]</scope>
    <source>
        <strain evidence="1 2">S37</strain>
    </source>
</reference>
<accession>A0A178I2F6</accession>
<organism evidence="1 2">
    <name type="scientific">Devosia elaeis</name>
    <dbReference type="NCBI Taxonomy" id="1770058"/>
    <lineage>
        <taxon>Bacteria</taxon>
        <taxon>Pseudomonadati</taxon>
        <taxon>Pseudomonadota</taxon>
        <taxon>Alphaproteobacteria</taxon>
        <taxon>Hyphomicrobiales</taxon>
        <taxon>Devosiaceae</taxon>
        <taxon>Devosia</taxon>
    </lineage>
</organism>
<dbReference type="Pfam" id="PF10098">
    <property type="entry name" value="DUF2336"/>
    <property type="match status" value="1"/>
</dbReference>
<proteinExistence type="predicted"/>
<evidence type="ECO:0000313" key="1">
    <source>
        <dbReference type="EMBL" id="OAM79199.1"/>
    </source>
</evidence>